<dbReference type="AlphaFoldDB" id="A0A7S7M1M2"/>
<accession>A0A7S7M1M2</accession>
<gene>
    <name evidence="1" type="ORF">HUE87_04375</name>
</gene>
<sequence>MCHFHQKKVIQRYITMHPRLEAGKDLQKIMYNLTSTTQTIFTKKLNEWYEKHRDFLAEKTVKPETLKESFTHQKLVSAYKKLNNTSSITFYV</sequence>
<organism evidence="1 2">
    <name type="scientific">Candidatus Sulfurimonas marisnigri</name>
    <dbReference type="NCBI Taxonomy" id="2740405"/>
    <lineage>
        <taxon>Bacteria</taxon>
        <taxon>Pseudomonadati</taxon>
        <taxon>Campylobacterota</taxon>
        <taxon>Epsilonproteobacteria</taxon>
        <taxon>Campylobacterales</taxon>
        <taxon>Sulfurimonadaceae</taxon>
        <taxon>Sulfurimonas</taxon>
    </lineage>
</organism>
<reference evidence="1 2" key="1">
    <citation type="submission" date="2020-05" db="EMBL/GenBank/DDBJ databases">
        <title>Sulfurimonas marisnigri, sp. nov., and Sulfurimonas baltica, sp. nov., manganese oxide reducing chemolithoautotrophs of the class Epsilonproteobacteria isolated from the pelagic redoxclines of the Black and Baltic Seas and emended description of the genus Sulfurimonas.</title>
        <authorList>
            <person name="Henkel J.V."/>
            <person name="Laudan C."/>
            <person name="Werner J."/>
            <person name="Neu T."/>
            <person name="Plewe S."/>
            <person name="Sproer C."/>
            <person name="Bunk B."/>
            <person name="Schulz-Vogt H.N."/>
        </authorList>
    </citation>
    <scope>NUCLEOTIDE SEQUENCE [LARGE SCALE GENOMIC DNA]</scope>
    <source>
        <strain evidence="1 2">SoZ1</strain>
    </source>
</reference>
<dbReference type="EMBL" id="CP054493">
    <property type="protein sequence ID" value="QOY55476.1"/>
    <property type="molecule type" value="Genomic_DNA"/>
</dbReference>
<evidence type="ECO:0008006" key="3">
    <source>
        <dbReference type="Google" id="ProtNLM"/>
    </source>
</evidence>
<protein>
    <recommendedName>
        <fullName evidence="3">Transposase</fullName>
    </recommendedName>
</protein>
<evidence type="ECO:0000313" key="1">
    <source>
        <dbReference type="EMBL" id="QOY55476.1"/>
    </source>
</evidence>
<evidence type="ECO:0000313" key="2">
    <source>
        <dbReference type="Proteomes" id="UP000593836"/>
    </source>
</evidence>
<keyword evidence="2" id="KW-1185">Reference proteome</keyword>
<name>A0A7S7M1M2_9BACT</name>
<dbReference type="KEGG" id="smas:HUE87_04375"/>
<dbReference type="RefSeq" id="WP_194367515.1">
    <property type="nucleotide sequence ID" value="NZ_CP054493.1"/>
</dbReference>
<dbReference type="Proteomes" id="UP000593836">
    <property type="component" value="Chromosome"/>
</dbReference>
<proteinExistence type="predicted"/>